<dbReference type="AlphaFoldDB" id="A0A1U7LX43"/>
<keyword evidence="4" id="KW-1185">Reference proteome</keyword>
<organism evidence="3 4">
    <name type="scientific">Peptoniphilus porci</name>
    <dbReference type="NCBI Taxonomy" id="2652280"/>
    <lineage>
        <taxon>Bacteria</taxon>
        <taxon>Bacillati</taxon>
        <taxon>Bacillota</taxon>
        <taxon>Tissierellia</taxon>
        <taxon>Tissierellales</taxon>
        <taxon>Peptoniphilaceae</taxon>
        <taxon>Peptoniphilus</taxon>
    </lineage>
</organism>
<feature type="chain" id="PRO_5010582997" description="TrbC/VIRB2 family" evidence="2">
    <location>
        <begin position="24"/>
        <end position="133"/>
    </location>
</feature>
<proteinExistence type="predicted"/>
<evidence type="ECO:0000256" key="2">
    <source>
        <dbReference type="SAM" id="SignalP"/>
    </source>
</evidence>
<sequence length="133" mass="15158">MNKRLFVMIFLLIFTLLPVATFAANTETANKRPYWEYSQSRDGSAEIPKVTSNDINKWSQKKGFEIVEILQRFAQPFCIIMFIIGGIVAITGSVFNKRLVPKGIGCMAICGLLYAIILFAPDILDNFVRWVRY</sequence>
<gene>
    <name evidence="3" type="ORF">BIV18_09835</name>
</gene>
<feature type="transmembrane region" description="Helical" evidence="1">
    <location>
        <begin position="73"/>
        <end position="92"/>
    </location>
</feature>
<keyword evidence="1" id="KW-0812">Transmembrane</keyword>
<evidence type="ECO:0000313" key="4">
    <source>
        <dbReference type="Proteomes" id="UP000187166"/>
    </source>
</evidence>
<evidence type="ECO:0000256" key="1">
    <source>
        <dbReference type="SAM" id="Phobius"/>
    </source>
</evidence>
<feature type="signal peptide" evidence="2">
    <location>
        <begin position="1"/>
        <end position="23"/>
    </location>
</feature>
<keyword evidence="1" id="KW-0472">Membrane</keyword>
<evidence type="ECO:0000313" key="3">
    <source>
        <dbReference type="EMBL" id="OLR61644.1"/>
    </source>
</evidence>
<feature type="transmembrane region" description="Helical" evidence="1">
    <location>
        <begin position="104"/>
        <end position="124"/>
    </location>
</feature>
<comment type="caution">
    <text evidence="3">The sequence shown here is derived from an EMBL/GenBank/DDBJ whole genome shotgun (WGS) entry which is preliminary data.</text>
</comment>
<keyword evidence="1" id="KW-1133">Transmembrane helix</keyword>
<dbReference type="Proteomes" id="UP000187166">
    <property type="component" value="Unassembled WGS sequence"/>
</dbReference>
<dbReference type="EMBL" id="MJIH01000008">
    <property type="protein sequence ID" value="OLR61644.1"/>
    <property type="molecule type" value="Genomic_DNA"/>
</dbReference>
<accession>A0A1U7LX43</accession>
<dbReference type="STRING" id="1465756.BIV18_09835"/>
<protein>
    <recommendedName>
        <fullName evidence="5">TrbC/VIRB2 family</fullName>
    </recommendedName>
</protein>
<evidence type="ECO:0008006" key="5">
    <source>
        <dbReference type="Google" id="ProtNLM"/>
    </source>
</evidence>
<name>A0A1U7LX43_9FIRM</name>
<reference evidence="3 4" key="1">
    <citation type="journal article" date="2016" name="Appl. Environ. Microbiol.">
        <title>Function and Phylogeny of Bacterial Butyryl Coenzyme A:Acetate Transferases and Their Diversity in the Proximal Colon of Swine.</title>
        <authorList>
            <person name="Trachsel J."/>
            <person name="Bayles D.O."/>
            <person name="Looft T."/>
            <person name="Levine U.Y."/>
            <person name="Allen H.K."/>
        </authorList>
    </citation>
    <scope>NUCLEOTIDE SEQUENCE [LARGE SCALE GENOMIC DNA]</scope>
    <source>
        <strain evidence="3 4">35-6-1</strain>
    </source>
</reference>
<keyword evidence="2" id="KW-0732">Signal</keyword>